<proteinExistence type="predicted"/>
<reference evidence="2 3" key="1">
    <citation type="submission" date="2007-01" db="EMBL/GenBank/DDBJ databases">
        <authorList>
            <person name="Haygood M."/>
            <person name="Podell S."/>
            <person name="Anderson C."/>
            <person name="Hopkinson B."/>
            <person name="Roe K."/>
            <person name="Barbeau K."/>
            <person name="Gaasterland T."/>
            <person name="Ferriera S."/>
            <person name="Johnson J."/>
            <person name="Kravitz S."/>
            <person name="Beeson K."/>
            <person name="Sutton G."/>
            <person name="Rogers Y.-H."/>
            <person name="Friedman R."/>
            <person name="Frazier M."/>
            <person name="Venter J.C."/>
        </authorList>
    </citation>
    <scope>NUCLEOTIDE SEQUENCE [LARGE SCALE GENOMIC DNA]</scope>
    <source>
        <strain evidence="2 3">ATCC 23134</strain>
    </source>
</reference>
<dbReference type="OrthoDB" id="9798632at2"/>
<evidence type="ECO:0000313" key="2">
    <source>
        <dbReference type="EMBL" id="EAY30071.1"/>
    </source>
</evidence>
<dbReference type="EMBL" id="AAWS01000008">
    <property type="protein sequence ID" value="EAY30071.1"/>
    <property type="molecule type" value="Genomic_DNA"/>
</dbReference>
<keyword evidence="3" id="KW-1185">Reference proteome</keyword>
<dbReference type="AlphaFoldDB" id="A1ZHR4"/>
<evidence type="ECO:0000313" key="3">
    <source>
        <dbReference type="Proteomes" id="UP000004095"/>
    </source>
</evidence>
<dbReference type="Proteomes" id="UP000004095">
    <property type="component" value="Unassembled WGS sequence"/>
</dbReference>
<dbReference type="InterPro" id="IPR036291">
    <property type="entry name" value="NAD(P)-bd_dom_sf"/>
</dbReference>
<gene>
    <name evidence="2" type="ORF">M23134_05404</name>
</gene>
<feature type="domain" description="NAD(P)-binding" evidence="1">
    <location>
        <begin position="9"/>
        <end position="155"/>
    </location>
</feature>
<dbReference type="PANTHER" id="PTHR14097:SF7">
    <property type="entry name" value="OXIDOREDUCTASE HTATIP2"/>
    <property type="match status" value="1"/>
</dbReference>
<dbReference type="Gene3D" id="3.40.50.720">
    <property type="entry name" value="NAD(P)-binding Rossmann-like Domain"/>
    <property type="match status" value="1"/>
</dbReference>
<dbReference type="eggNOG" id="COG0702">
    <property type="taxonomic scope" value="Bacteria"/>
</dbReference>
<name>A1ZHR4_MICM2</name>
<sequence length="233" mass="26207">MNKIAIVAGATGLVGSELVKLLLQDDDYQQVKIIGRKSIGIDHAKIEELLVDFDQLDNYQDFFVGATEAFCCLGTTTKKMGKEGLTKVDFTYCHAFAQLAAKANVAQFLIISSIGASADSRYHYSRVKARIEDAVKKLPFKSIHILRPSLLVGDRNEVRILEDLGRVFSAAFNSFIPAKYKSIKVKTVAVFMQKIAKKQLPGQFTYESNHIRKIAVSKFDYEKFSEYTEYKDL</sequence>
<dbReference type="Pfam" id="PF13460">
    <property type="entry name" value="NAD_binding_10"/>
    <property type="match status" value="1"/>
</dbReference>
<dbReference type="RefSeq" id="WP_002695622.1">
    <property type="nucleotide sequence ID" value="NZ_AAWS01000008.1"/>
</dbReference>
<organism evidence="2 3">
    <name type="scientific">Microscilla marina ATCC 23134</name>
    <dbReference type="NCBI Taxonomy" id="313606"/>
    <lineage>
        <taxon>Bacteria</taxon>
        <taxon>Pseudomonadati</taxon>
        <taxon>Bacteroidota</taxon>
        <taxon>Cytophagia</taxon>
        <taxon>Cytophagales</taxon>
        <taxon>Microscillaceae</taxon>
        <taxon>Microscilla</taxon>
    </lineage>
</organism>
<accession>A1ZHR4</accession>
<evidence type="ECO:0000259" key="1">
    <source>
        <dbReference type="Pfam" id="PF13460"/>
    </source>
</evidence>
<protein>
    <submittedName>
        <fullName evidence="2">Oxidoreductase</fullName>
    </submittedName>
</protein>
<dbReference type="SUPFAM" id="SSF51735">
    <property type="entry name" value="NAD(P)-binding Rossmann-fold domains"/>
    <property type="match status" value="1"/>
</dbReference>
<dbReference type="InterPro" id="IPR016040">
    <property type="entry name" value="NAD(P)-bd_dom"/>
</dbReference>
<dbReference type="PANTHER" id="PTHR14097">
    <property type="entry name" value="OXIDOREDUCTASE HTATIP2"/>
    <property type="match status" value="1"/>
</dbReference>
<comment type="caution">
    <text evidence="2">The sequence shown here is derived from an EMBL/GenBank/DDBJ whole genome shotgun (WGS) entry which is preliminary data.</text>
</comment>